<gene>
    <name evidence="2" type="ORF">WKI299_LOCUS29303</name>
</gene>
<dbReference type="GO" id="GO:0008270">
    <property type="term" value="F:zinc ion binding"/>
    <property type="evidence" value="ECO:0007669"/>
    <property type="project" value="InterPro"/>
</dbReference>
<dbReference type="EMBL" id="CAJNRF010013060">
    <property type="protein sequence ID" value="CAF2145947.1"/>
    <property type="molecule type" value="Genomic_DNA"/>
</dbReference>
<evidence type="ECO:0008006" key="4">
    <source>
        <dbReference type="Google" id="ProtNLM"/>
    </source>
</evidence>
<organism evidence="2 3">
    <name type="scientific">Rotaria magnacalcarata</name>
    <dbReference type="NCBI Taxonomy" id="392030"/>
    <lineage>
        <taxon>Eukaryota</taxon>
        <taxon>Metazoa</taxon>
        <taxon>Spiralia</taxon>
        <taxon>Gnathifera</taxon>
        <taxon>Rotifera</taxon>
        <taxon>Eurotatoria</taxon>
        <taxon>Bdelloidea</taxon>
        <taxon>Philodinida</taxon>
        <taxon>Philodinidae</taxon>
        <taxon>Rotaria</taxon>
    </lineage>
</organism>
<evidence type="ECO:0000256" key="1">
    <source>
        <dbReference type="SAM" id="MobiDB-lite"/>
    </source>
</evidence>
<comment type="caution">
    <text evidence="2">The sequence shown here is derived from an EMBL/GenBank/DDBJ whole genome shotgun (WGS) entry which is preliminary data.</text>
</comment>
<dbReference type="GO" id="GO:0003676">
    <property type="term" value="F:nucleic acid binding"/>
    <property type="evidence" value="ECO:0007669"/>
    <property type="project" value="InterPro"/>
</dbReference>
<reference evidence="2" key="1">
    <citation type="submission" date="2021-02" db="EMBL/GenBank/DDBJ databases">
        <authorList>
            <person name="Nowell W R."/>
        </authorList>
    </citation>
    <scope>NUCLEOTIDE SEQUENCE</scope>
</reference>
<proteinExistence type="predicted"/>
<protein>
    <recommendedName>
        <fullName evidence="4">CCHC-type domain-containing protein</fullName>
    </recommendedName>
</protein>
<evidence type="ECO:0000313" key="3">
    <source>
        <dbReference type="Proteomes" id="UP000663856"/>
    </source>
</evidence>
<dbReference type="SUPFAM" id="SSF57756">
    <property type="entry name" value="Retrovirus zinc finger-like domains"/>
    <property type="match status" value="1"/>
</dbReference>
<dbReference type="AlphaFoldDB" id="A0A816XFH2"/>
<dbReference type="InterPro" id="IPR036875">
    <property type="entry name" value="Znf_CCHC_sf"/>
</dbReference>
<feature type="compositionally biased region" description="Low complexity" evidence="1">
    <location>
        <begin position="260"/>
        <end position="271"/>
    </location>
</feature>
<dbReference type="Proteomes" id="UP000663856">
    <property type="component" value="Unassembled WGS sequence"/>
</dbReference>
<name>A0A816XFH2_9BILA</name>
<evidence type="ECO:0000313" key="2">
    <source>
        <dbReference type="EMBL" id="CAF2145947.1"/>
    </source>
</evidence>
<dbReference type="Gene3D" id="4.10.60.10">
    <property type="entry name" value="Zinc finger, CCHC-type"/>
    <property type="match status" value="1"/>
</dbReference>
<sequence>MVITRSNYQQLFQQEAQRLSDIEIESPQYSEISFNHIVYRPLLSSIMEEQILHTLAKEQIKRLVKFGGAHHEDVVKRLSDVEEVFTRAQLQPSNKLLAVQSYLIDSAEKWFRYNKSIILDWSTFKIAIVKAYQPSLHETLLRLEQRLQLSDSNMSSSMIIHYLTKGLKQSLIAHVIRRHPATPPEFLAVAQDEEKIQFTLNGLSSASPNKPDRYPNEDFQMDHQVNAVTRPVNDNNRSFNWQHRQPLPQPLMNVPTTPFSSSSRRSYSQRRPVASTARQCYTCYGFGHIAQYCPNRKNV</sequence>
<feature type="region of interest" description="Disordered" evidence="1">
    <location>
        <begin position="244"/>
        <end position="271"/>
    </location>
</feature>
<accession>A0A816XFH2</accession>